<keyword evidence="6" id="KW-0472">Membrane</keyword>
<protein>
    <submittedName>
        <fullName evidence="10">Secretion protein</fullName>
    </submittedName>
</protein>
<evidence type="ECO:0000256" key="1">
    <source>
        <dbReference type="ARBA" id="ARBA00004442"/>
    </source>
</evidence>
<dbReference type="GO" id="GO:0009279">
    <property type="term" value="C:cell outer membrane"/>
    <property type="evidence" value="ECO:0007669"/>
    <property type="project" value="UniProtKB-SubCell"/>
</dbReference>
<keyword evidence="4" id="KW-1134">Transmembrane beta strand</keyword>
<keyword evidence="5" id="KW-0812">Transmembrane</keyword>
<dbReference type="GO" id="GO:0015562">
    <property type="term" value="F:efflux transmembrane transporter activity"/>
    <property type="evidence" value="ECO:0007669"/>
    <property type="project" value="InterPro"/>
</dbReference>
<feature type="region of interest" description="Disordered" evidence="8">
    <location>
        <begin position="268"/>
        <end position="306"/>
    </location>
</feature>
<gene>
    <name evidence="10" type="ORF">CBP51_14380</name>
</gene>
<dbReference type="GO" id="GO:1990281">
    <property type="term" value="C:efflux pump complex"/>
    <property type="evidence" value="ECO:0007669"/>
    <property type="project" value="TreeGrafter"/>
</dbReference>
<accession>A0A266Q3E1</accession>
<sequence length="457" mass="50245">MKKTKLYLLVSLFSLTPFAASANSLLDVYELALQNDAQLKADKAKYEAGLENRSIARSNLLPQISANAQISNSDIETTDNLTNTSLKTDTDSKSWEISLSQPLFNMSYWYNYKQGAKLSEQAEAQYGADQQSLIVRTAEAYFNVLRAVETLEATIAEEKALAKQLEQTKQRFEVGLTAITEVHEAQAAFDSARASTLVARGNLSINYEALEVLTGKPEDQVAPLSPKFPVVAPVPANRADWVEFSLKNNYNLKASKLQADASLQNARANKSGHLPTLGANLGYSDSDSDSDNGAQNGGPSDISRDGTTVSLRLDVPIYSGGATSGRTRQAYAQYTQAQELYNSTQRNVIQNTRALHLSVETDVANVQARKQAIVSNQSALEATQSGYEVGTRNLVEVLLAQRNLYQARRNYSDALYTYVINTIKLREVAGMLTPADVQEIDKWLLDDALVSRSQYEK</sequence>
<dbReference type="STRING" id="1209072.GCA_000766945_02798"/>
<dbReference type="PANTHER" id="PTHR30026">
    <property type="entry name" value="OUTER MEMBRANE PROTEIN TOLC"/>
    <property type="match status" value="1"/>
</dbReference>
<feature type="signal peptide" evidence="9">
    <location>
        <begin position="1"/>
        <end position="22"/>
    </location>
</feature>
<evidence type="ECO:0000256" key="7">
    <source>
        <dbReference type="ARBA" id="ARBA00023237"/>
    </source>
</evidence>
<comment type="similarity">
    <text evidence="2">Belongs to the outer membrane factor (OMF) (TC 1.B.17) family.</text>
</comment>
<dbReference type="Gene3D" id="1.20.1600.10">
    <property type="entry name" value="Outer membrane efflux proteins (OEP)"/>
    <property type="match status" value="1"/>
</dbReference>
<feature type="chain" id="PRO_5013283653" evidence="9">
    <location>
        <begin position="23"/>
        <end position="457"/>
    </location>
</feature>
<dbReference type="NCBIfam" id="TIGR01844">
    <property type="entry name" value="type_I_sec_TolC"/>
    <property type="match status" value="1"/>
</dbReference>
<dbReference type="EMBL" id="NHNI01000002">
    <property type="protein sequence ID" value="OZY84394.1"/>
    <property type="molecule type" value="Genomic_DNA"/>
</dbReference>
<evidence type="ECO:0000256" key="6">
    <source>
        <dbReference type="ARBA" id="ARBA00023136"/>
    </source>
</evidence>
<dbReference type="GO" id="GO:0015288">
    <property type="term" value="F:porin activity"/>
    <property type="evidence" value="ECO:0007669"/>
    <property type="project" value="TreeGrafter"/>
</dbReference>
<name>A0A266Q3E1_9GAMM</name>
<keyword evidence="3" id="KW-0813">Transport</keyword>
<evidence type="ECO:0000256" key="9">
    <source>
        <dbReference type="SAM" id="SignalP"/>
    </source>
</evidence>
<evidence type="ECO:0000256" key="4">
    <source>
        <dbReference type="ARBA" id="ARBA00022452"/>
    </source>
</evidence>
<evidence type="ECO:0000256" key="2">
    <source>
        <dbReference type="ARBA" id="ARBA00007613"/>
    </source>
</evidence>
<reference evidence="11" key="1">
    <citation type="submission" date="2017-05" db="EMBL/GenBank/DDBJ databases">
        <authorList>
            <person name="Barney B.M."/>
        </authorList>
    </citation>
    <scope>NUCLEOTIDE SEQUENCE [LARGE SCALE GENOMIC DNA]</scope>
    <source>
        <strain evidence="11">PSBB022</strain>
    </source>
</reference>
<evidence type="ECO:0000313" key="11">
    <source>
        <dbReference type="Proteomes" id="UP000216101"/>
    </source>
</evidence>
<comment type="subcellular location">
    <subcellularLocation>
        <location evidence="1">Cell outer membrane</location>
    </subcellularLocation>
</comment>
<dbReference type="InterPro" id="IPR051906">
    <property type="entry name" value="TolC-like"/>
</dbReference>
<dbReference type="PANTHER" id="PTHR30026:SF20">
    <property type="entry name" value="OUTER MEMBRANE PROTEIN TOLC"/>
    <property type="match status" value="1"/>
</dbReference>
<evidence type="ECO:0000313" key="10">
    <source>
        <dbReference type="EMBL" id="OZY84394.1"/>
    </source>
</evidence>
<keyword evidence="9" id="KW-0732">Signal</keyword>
<dbReference type="SUPFAM" id="SSF56954">
    <property type="entry name" value="Outer membrane efflux proteins (OEP)"/>
    <property type="match status" value="1"/>
</dbReference>
<keyword evidence="7" id="KW-0998">Cell outer membrane</keyword>
<proteinExistence type="inferred from homology"/>
<organism evidence="10 11">
    <name type="scientific">Cellvibrio mixtus</name>
    <dbReference type="NCBI Taxonomy" id="39650"/>
    <lineage>
        <taxon>Bacteria</taxon>
        <taxon>Pseudomonadati</taxon>
        <taxon>Pseudomonadota</taxon>
        <taxon>Gammaproteobacteria</taxon>
        <taxon>Cellvibrionales</taxon>
        <taxon>Cellvibrionaceae</taxon>
        <taxon>Cellvibrio</taxon>
    </lineage>
</organism>
<evidence type="ECO:0000256" key="8">
    <source>
        <dbReference type="SAM" id="MobiDB-lite"/>
    </source>
</evidence>
<dbReference type="Proteomes" id="UP000216101">
    <property type="component" value="Unassembled WGS sequence"/>
</dbReference>
<evidence type="ECO:0000256" key="5">
    <source>
        <dbReference type="ARBA" id="ARBA00022692"/>
    </source>
</evidence>
<dbReference type="Pfam" id="PF02321">
    <property type="entry name" value="OEP"/>
    <property type="match status" value="2"/>
</dbReference>
<dbReference type="RefSeq" id="WP_078042222.1">
    <property type="nucleotide sequence ID" value="NZ_NHNI01000002.1"/>
</dbReference>
<dbReference type="InterPro" id="IPR010130">
    <property type="entry name" value="T1SS_OMP_TolC"/>
</dbReference>
<dbReference type="AlphaFoldDB" id="A0A266Q3E1"/>
<keyword evidence="11" id="KW-1185">Reference proteome</keyword>
<evidence type="ECO:0000256" key="3">
    <source>
        <dbReference type="ARBA" id="ARBA00022448"/>
    </source>
</evidence>
<comment type="caution">
    <text evidence="10">The sequence shown here is derived from an EMBL/GenBank/DDBJ whole genome shotgun (WGS) entry which is preliminary data.</text>
</comment>
<dbReference type="InterPro" id="IPR003423">
    <property type="entry name" value="OMP_efflux"/>
</dbReference>